<dbReference type="EMBL" id="JAMWBK010000004">
    <property type="protein sequence ID" value="KAJ8905799.1"/>
    <property type="molecule type" value="Genomic_DNA"/>
</dbReference>
<gene>
    <name evidence="1" type="ORF">NDN08_002304</name>
</gene>
<dbReference type="AlphaFoldDB" id="A0AAV8UUR5"/>
<name>A0AAV8UUR5_9RHOD</name>
<dbReference type="Proteomes" id="UP001157974">
    <property type="component" value="Unassembled WGS sequence"/>
</dbReference>
<evidence type="ECO:0000313" key="1">
    <source>
        <dbReference type="EMBL" id="KAJ8905799.1"/>
    </source>
</evidence>
<proteinExistence type="predicted"/>
<accession>A0AAV8UUR5</accession>
<reference evidence="1 2" key="1">
    <citation type="journal article" date="2023" name="Nat. Commun.">
        <title>Origin of minicircular mitochondrial genomes in red algae.</title>
        <authorList>
            <person name="Lee Y."/>
            <person name="Cho C.H."/>
            <person name="Lee Y.M."/>
            <person name="Park S.I."/>
            <person name="Yang J.H."/>
            <person name="West J.A."/>
            <person name="Bhattacharya D."/>
            <person name="Yoon H.S."/>
        </authorList>
    </citation>
    <scope>NUCLEOTIDE SEQUENCE [LARGE SCALE GENOMIC DNA]</scope>
    <source>
        <strain evidence="1 2">CCMP1338</strain>
        <tissue evidence="1">Whole cell</tissue>
    </source>
</reference>
<sequence>MDEFQFVLDTWSWRNVMHRAGRSETENNSRAFSVDIFDEYNGDQLMVVGDPRESDESPICAPHLLPVKGHCTVYSTVSEKTGTVAESQPVESKNGAAGVLELLLKDRSARSSGLHSTVGSLRGISTL</sequence>
<evidence type="ECO:0000313" key="2">
    <source>
        <dbReference type="Proteomes" id="UP001157974"/>
    </source>
</evidence>
<organism evidence="1 2">
    <name type="scientific">Rhodosorus marinus</name>
    <dbReference type="NCBI Taxonomy" id="101924"/>
    <lineage>
        <taxon>Eukaryota</taxon>
        <taxon>Rhodophyta</taxon>
        <taxon>Stylonematophyceae</taxon>
        <taxon>Stylonematales</taxon>
        <taxon>Stylonemataceae</taxon>
        <taxon>Rhodosorus</taxon>
    </lineage>
</organism>
<keyword evidence="2" id="KW-1185">Reference proteome</keyword>
<comment type="caution">
    <text evidence="1">The sequence shown here is derived from an EMBL/GenBank/DDBJ whole genome shotgun (WGS) entry which is preliminary data.</text>
</comment>
<protein>
    <submittedName>
        <fullName evidence="1">Uncharacterized protein</fullName>
    </submittedName>
</protein>